<dbReference type="PANTHER" id="PTHR12110">
    <property type="entry name" value="HYDROXYPYRUVATE ISOMERASE"/>
    <property type="match status" value="1"/>
</dbReference>
<gene>
    <name evidence="2" type="ORF">NT2_02_05590</name>
</gene>
<dbReference type="Proteomes" id="UP000016568">
    <property type="component" value="Unassembled WGS sequence"/>
</dbReference>
<dbReference type="KEGG" id="ntd:EGO55_02345"/>
<dbReference type="eggNOG" id="COG1082">
    <property type="taxonomic scope" value="Bacteria"/>
</dbReference>
<protein>
    <recommendedName>
        <fullName evidence="1">Xylose isomerase-like TIM barrel domain-containing protein</fullName>
    </recommendedName>
</protein>
<proteinExistence type="predicted"/>
<dbReference type="PANTHER" id="PTHR12110:SF48">
    <property type="entry name" value="BLL3656 PROTEIN"/>
    <property type="match status" value="1"/>
</dbReference>
<evidence type="ECO:0000313" key="2">
    <source>
        <dbReference type="EMBL" id="GAD48475.1"/>
    </source>
</evidence>
<dbReference type="InterPro" id="IPR050312">
    <property type="entry name" value="IolE/XylAMocC-like"/>
</dbReference>
<accession>U2YJ90</accession>
<dbReference type="RefSeq" id="WP_021689382.1">
    <property type="nucleotide sequence ID" value="NZ_BASZ01000002.1"/>
</dbReference>
<dbReference type="AlphaFoldDB" id="U2YJ90"/>
<keyword evidence="3" id="KW-1185">Reference proteome</keyword>
<dbReference type="InterPro" id="IPR013022">
    <property type="entry name" value="Xyl_isomerase-like_TIM-brl"/>
</dbReference>
<sequence length="272" mass="28915">MTIAGPAFCLNAFNGSAFIGQSGDVPGWIDAAAAAGFPLLGPDLFSIDACAKRGVTPAALARHLRDAGIGCGYIAASAMLDGGPHGLPMLLHAADIAETLGAPFLQINMDGPDPATRQNALEQACTALDGRGLKIAIEYMPQTGLRTVGETVALAMHVGTDHAGAMIDIWHHSRGPDQWEDLIAVPVEAIAYVELDDALPAIGDDLVDEMLNRRTFPGKGEFDIAQFARIMRDKGYDGMVSIEVLNAEWRDEPLELFARTCFESSTALWPQG</sequence>
<organism evidence="2 3">
    <name type="scientific">Caenibius tardaugens NBRC 16725</name>
    <dbReference type="NCBI Taxonomy" id="1219035"/>
    <lineage>
        <taxon>Bacteria</taxon>
        <taxon>Pseudomonadati</taxon>
        <taxon>Pseudomonadota</taxon>
        <taxon>Alphaproteobacteria</taxon>
        <taxon>Sphingomonadales</taxon>
        <taxon>Erythrobacteraceae</taxon>
        <taxon>Caenibius</taxon>
    </lineage>
</organism>
<evidence type="ECO:0000313" key="3">
    <source>
        <dbReference type="Proteomes" id="UP000016568"/>
    </source>
</evidence>
<feature type="domain" description="Xylose isomerase-like TIM barrel" evidence="1">
    <location>
        <begin position="87"/>
        <end position="248"/>
    </location>
</feature>
<dbReference type="Gene3D" id="3.20.20.150">
    <property type="entry name" value="Divalent-metal-dependent TIM barrel enzymes"/>
    <property type="match status" value="1"/>
</dbReference>
<evidence type="ECO:0000259" key="1">
    <source>
        <dbReference type="Pfam" id="PF01261"/>
    </source>
</evidence>
<name>U2YJ90_9SPHN</name>
<dbReference type="OrthoDB" id="9072761at2"/>
<comment type="caution">
    <text evidence="2">The sequence shown here is derived from an EMBL/GenBank/DDBJ whole genome shotgun (WGS) entry which is preliminary data.</text>
</comment>
<dbReference type="Pfam" id="PF01261">
    <property type="entry name" value="AP_endonuc_2"/>
    <property type="match status" value="1"/>
</dbReference>
<dbReference type="EMBL" id="BASZ01000002">
    <property type="protein sequence ID" value="GAD48475.1"/>
    <property type="molecule type" value="Genomic_DNA"/>
</dbReference>
<reference evidence="2 3" key="1">
    <citation type="submission" date="2013-09" db="EMBL/GenBank/DDBJ databases">
        <title>Whole genome shotgun sequence of Novosphingobium tardaugens NBRC 16725.</title>
        <authorList>
            <person name="Isaki S."/>
            <person name="Hosoyama A."/>
            <person name="Tsuchikane K."/>
            <person name="Katsumata H."/>
            <person name="Ando Y."/>
            <person name="Yamazaki S."/>
            <person name="Fujita N."/>
        </authorList>
    </citation>
    <scope>NUCLEOTIDE SEQUENCE [LARGE SCALE GENOMIC DNA]</scope>
    <source>
        <strain evidence="2 3">NBRC 16725</strain>
    </source>
</reference>
<dbReference type="SUPFAM" id="SSF51658">
    <property type="entry name" value="Xylose isomerase-like"/>
    <property type="match status" value="1"/>
</dbReference>
<dbReference type="InterPro" id="IPR036237">
    <property type="entry name" value="Xyl_isomerase-like_sf"/>
</dbReference>